<sequence length="142" mass="15077">MIKGFKEFIAQGNALELAVAVIIGGAFSPIVDAITKAIMTLIGQIIGSPNFDAVGAFSLVGGFHMPTAEQVTANPDAYIMPGTILTTAINFLLVALAVYFCIVVPMNKLKELQKKAEEEAPAEPTDVELLSEIRDLLAARNS</sequence>
<dbReference type="Pfam" id="PF01741">
    <property type="entry name" value="MscL"/>
    <property type="match status" value="1"/>
</dbReference>
<keyword evidence="2 9" id="KW-0813">Transport</keyword>
<dbReference type="Proteomes" id="UP000276899">
    <property type="component" value="Chromosome"/>
</dbReference>
<evidence type="ECO:0000256" key="3">
    <source>
        <dbReference type="ARBA" id="ARBA00022475"/>
    </source>
</evidence>
<evidence type="ECO:0000256" key="4">
    <source>
        <dbReference type="ARBA" id="ARBA00022692"/>
    </source>
</evidence>
<comment type="subcellular location">
    <subcellularLocation>
        <location evidence="9">Cell membrane</location>
        <topology evidence="9">Multi-pass membrane protein</topology>
    </subcellularLocation>
    <subcellularLocation>
        <location evidence="1">Membrane</location>
        <topology evidence="1">Multi-pass membrane protein</topology>
    </subcellularLocation>
</comment>
<dbReference type="HAMAP" id="MF_00115">
    <property type="entry name" value="MscL"/>
    <property type="match status" value="1"/>
</dbReference>
<dbReference type="InterPro" id="IPR037673">
    <property type="entry name" value="MSC/AndL"/>
</dbReference>
<keyword evidence="3 9" id="KW-1003">Cell membrane</keyword>
<dbReference type="InterPro" id="IPR001185">
    <property type="entry name" value="MS_channel"/>
</dbReference>
<evidence type="ECO:0000313" key="11">
    <source>
        <dbReference type="Proteomes" id="UP000276899"/>
    </source>
</evidence>
<dbReference type="RefSeq" id="WP_026427220.1">
    <property type="nucleotide sequence ID" value="NZ_CBCRWE010000063.1"/>
</dbReference>
<dbReference type="PANTHER" id="PTHR30266:SF2">
    <property type="entry name" value="LARGE-CONDUCTANCE MECHANOSENSITIVE CHANNEL"/>
    <property type="match status" value="1"/>
</dbReference>
<evidence type="ECO:0000256" key="7">
    <source>
        <dbReference type="ARBA" id="ARBA00023136"/>
    </source>
</evidence>
<evidence type="ECO:0000256" key="8">
    <source>
        <dbReference type="ARBA" id="ARBA00023303"/>
    </source>
</evidence>
<reference evidence="10 11" key="1">
    <citation type="submission" date="2018-12" db="EMBL/GenBank/DDBJ databases">
        <authorList>
            <consortium name="Pathogen Informatics"/>
        </authorList>
    </citation>
    <scope>NUCLEOTIDE SEQUENCE [LARGE SCALE GENOMIC DNA]</scope>
    <source>
        <strain evidence="10 11">NCTC11923</strain>
    </source>
</reference>
<name>A0A3S4WGA7_9ACTO</name>
<comment type="function">
    <text evidence="9">Channel that opens in response to stretch forces in the membrane lipid bilayer. May participate in the regulation of osmotic pressure changes within the cell.</text>
</comment>
<keyword evidence="8 9" id="KW-0407">Ion channel</keyword>
<keyword evidence="4 9" id="KW-0812">Transmembrane</keyword>
<comment type="subunit">
    <text evidence="9">Homopentamer.</text>
</comment>
<evidence type="ECO:0000256" key="2">
    <source>
        <dbReference type="ARBA" id="ARBA00022448"/>
    </source>
</evidence>
<keyword evidence="6 9" id="KW-0406">Ion transport</keyword>
<dbReference type="PANTHER" id="PTHR30266">
    <property type="entry name" value="MECHANOSENSITIVE CHANNEL MSCL"/>
    <property type="match status" value="1"/>
</dbReference>
<evidence type="ECO:0000256" key="9">
    <source>
        <dbReference type="HAMAP-Rule" id="MF_00115"/>
    </source>
</evidence>
<dbReference type="PRINTS" id="PR01264">
    <property type="entry name" value="MECHCHANNEL"/>
</dbReference>
<evidence type="ECO:0000256" key="1">
    <source>
        <dbReference type="ARBA" id="ARBA00004141"/>
    </source>
</evidence>
<comment type="similarity">
    <text evidence="9">Belongs to the MscL family.</text>
</comment>
<dbReference type="EMBL" id="LR134363">
    <property type="protein sequence ID" value="VEG74249.1"/>
    <property type="molecule type" value="Genomic_DNA"/>
</dbReference>
<organism evidence="10 11">
    <name type="scientific">Actinomyces slackii</name>
    <dbReference type="NCBI Taxonomy" id="52774"/>
    <lineage>
        <taxon>Bacteria</taxon>
        <taxon>Bacillati</taxon>
        <taxon>Actinomycetota</taxon>
        <taxon>Actinomycetes</taxon>
        <taxon>Actinomycetales</taxon>
        <taxon>Actinomycetaceae</taxon>
        <taxon>Actinomyces</taxon>
    </lineage>
</organism>
<dbReference type="KEGG" id="asla:NCTC11923_00875"/>
<accession>A0A3S4WGA7</accession>
<dbReference type="AlphaFoldDB" id="A0A3S4WGA7"/>
<protein>
    <recommendedName>
        <fullName evidence="9">Large-conductance mechanosensitive channel</fullName>
    </recommendedName>
</protein>
<feature type="transmembrane region" description="Helical" evidence="9">
    <location>
        <begin position="12"/>
        <end position="31"/>
    </location>
</feature>
<dbReference type="InterPro" id="IPR036019">
    <property type="entry name" value="MscL_channel"/>
</dbReference>
<evidence type="ECO:0000313" key="10">
    <source>
        <dbReference type="EMBL" id="VEG74249.1"/>
    </source>
</evidence>
<evidence type="ECO:0000256" key="5">
    <source>
        <dbReference type="ARBA" id="ARBA00022989"/>
    </source>
</evidence>
<keyword evidence="7 9" id="KW-0472">Membrane</keyword>
<keyword evidence="11" id="KW-1185">Reference proteome</keyword>
<dbReference type="GO" id="GO:0008381">
    <property type="term" value="F:mechanosensitive monoatomic ion channel activity"/>
    <property type="evidence" value="ECO:0007669"/>
    <property type="project" value="UniProtKB-UniRule"/>
</dbReference>
<proteinExistence type="inferred from homology"/>
<evidence type="ECO:0000256" key="6">
    <source>
        <dbReference type="ARBA" id="ARBA00023065"/>
    </source>
</evidence>
<dbReference type="Gene3D" id="1.10.1200.120">
    <property type="entry name" value="Large-conductance mechanosensitive channel, MscL, domain 1"/>
    <property type="match status" value="1"/>
</dbReference>
<dbReference type="NCBIfam" id="TIGR00220">
    <property type="entry name" value="mscL"/>
    <property type="match status" value="1"/>
</dbReference>
<dbReference type="STRING" id="1278298.GCA_000428685_02268"/>
<dbReference type="GO" id="GO:0005886">
    <property type="term" value="C:plasma membrane"/>
    <property type="evidence" value="ECO:0007669"/>
    <property type="project" value="UniProtKB-SubCell"/>
</dbReference>
<keyword evidence="5 9" id="KW-1133">Transmembrane helix</keyword>
<gene>
    <name evidence="9 10" type="primary">mscL</name>
    <name evidence="10" type="ORF">NCTC11923_00875</name>
</gene>
<feature type="transmembrane region" description="Helical" evidence="9">
    <location>
        <begin position="84"/>
        <end position="105"/>
    </location>
</feature>
<dbReference type="SUPFAM" id="SSF81330">
    <property type="entry name" value="Gated mechanosensitive channel"/>
    <property type="match status" value="1"/>
</dbReference>